<feature type="compositionally biased region" description="Basic and acidic residues" evidence="1">
    <location>
        <begin position="35"/>
        <end position="48"/>
    </location>
</feature>
<evidence type="ECO:0000313" key="3">
    <source>
        <dbReference type="Proteomes" id="UP001176961"/>
    </source>
</evidence>
<dbReference type="EMBL" id="CATQJL010000316">
    <property type="protein sequence ID" value="CAJ0605759.1"/>
    <property type="molecule type" value="Genomic_DNA"/>
</dbReference>
<dbReference type="Proteomes" id="UP001176961">
    <property type="component" value="Unassembled WGS sequence"/>
</dbReference>
<reference evidence="2" key="1">
    <citation type="submission" date="2023-07" db="EMBL/GenBank/DDBJ databases">
        <authorList>
            <consortium name="CYATHOMIX"/>
        </authorList>
    </citation>
    <scope>NUCLEOTIDE SEQUENCE</scope>
    <source>
        <strain evidence="2">N/A</strain>
    </source>
</reference>
<feature type="region of interest" description="Disordered" evidence="1">
    <location>
        <begin position="30"/>
        <end position="53"/>
    </location>
</feature>
<keyword evidence="3" id="KW-1185">Reference proteome</keyword>
<gene>
    <name evidence="2" type="ORF">CYNAS_LOCUS17742</name>
</gene>
<accession>A0AA36H8T5</accession>
<dbReference type="AlphaFoldDB" id="A0AA36H8T5"/>
<sequence length="117" mass="13201">MSTWKAVDPTFFIAIFLQIIDHREARFKNCTGSDQRGRPKAAEHHEVDQPAGSSYCYSRGTGSYCHMDSAAIPQLECIVARDSDPPCIIRGGSRQLPMAMESKRSKESYWRGGMRRC</sequence>
<proteinExistence type="predicted"/>
<evidence type="ECO:0000313" key="2">
    <source>
        <dbReference type="EMBL" id="CAJ0605759.1"/>
    </source>
</evidence>
<name>A0AA36H8T5_CYLNA</name>
<evidence type="ECO:0000256" key="1">
    <source>
        <dbReference type="SAM" id="MobiDB-lite"/>
    </source>
</evidence>
<protein>
    <submittedName>
        <fullName evidence="2">Uncharacterized protein</fullName>
    </submittedName>
</protein>
<comment type="caution">
    <text evidence="2">The sequence shown here is derived from an EMBL/GenBank/DDBJ whole genome shotgun (WGS) entry which is preliminary data.</text>
</comment>
<organism evidence="2 3">
    <name type="scientific">Cylicocyclus nassatus</name>
    <name type="common">Nematode worm</name>
    <dbReference type="NCBI Taxonomy" id="53992"/>
    <lineage>
        <taxon>Eukaryota</taxon>
        <taxon>Metazoa</taxon>
        <taxon>Ecdysozoa</taxon>
        <taxon>Nematoda</taxon>
        <taxon>Chromadorea</taxon>
        <taxon>Rhabditida</taxon>
        <taxon>Rhabditina</taxon>
        <taxon>Rhabditomorpha</taxon>
        <taxon>Strongyloidea</taxon>
        <taxon>Strongylidae</taxon>
        <taxon>Cylicocyclus</taxon>
    </lineage>
</organism>